<feature type="compositionally biased region" description="Basic and acidic residues" evidence="1">
    <location>
        <begin position="419"/>
        <end position="448"/>
    </location>
</feature>
<dbReference type="Pfam" id="PF13391">
    <property type="entry name" value="HNH_2"/>
    <property type="match status" value="1"/>
</dbReference>
<keyword evidence="4" id="KW-1185">Reference proteome</keyword>
<organism evidence="3 4">
    <name type="scientific">Fusarium langsethiae</name>
    <dbReference type="NCBI Taxonomy" id="179993"/>
    <lineage>
        <taxon>Eukaryota</taxon>
        <taxon>Fungi</taxon>
        <taxon>Dikarya</taxon>
        <taxon>Ascomycota</taxon>
        <taxon>Pezizomycotina</taxon>
        <taxon>Sordariomycetes</taxon>
        <taxon>Hypocreomycetidae</taxon>
        <taxon>Hypocreales</taxon>
        <taxon>Nectriaceae</taxon>
        <taxon>Fusarium</taxon>
    </lineage>
</organism>
<evidence type="ECO:0000313" key="4">
    <source>
        <dbReference type="Proteomes" id="UP000037904"/>
    </source>
</evidence>
<accession>A0A0N0V4M6</accession>
<evidence type="ECO:0000256" key="1">
    <source>
        <dbReference type="SAM" id="MobiDB-lite"/>
    </source>
</evidence>
<sequence length="547" mass="61427">MSTSTISPVRRALGWNIVFLAGPDGEKFAGVFHPPGSDSLTYRHILEEFRLCFVIPPVDLTSTSPWDEVSFFPAGTQGGYRRPLQNNAQVLDGRLISSSGLDTPVATLPFVNSPHTMSEPSVTRLHVIRHTDCDLHVTEPLEAHIKNGCAYHIPIPTLRREPRYLPPNKPSKDPRFTQLPYRKTVRARGSQSPSKSPKRSASGTSSPTKGIPDGADTDVTEVVTPPGFEMDVENAKKEMASFRSSCLSSNYVCAVTGKGCSWFGDSNIGPAIQACHIVPQQHYHTYPTPEDPDMQNPYSHQRLRAAWQRTWSVKNGILLLSHLHELFDARLFSIHPETLKIRVFVPYDVILEYHDKEAQINWEVDPRALRHHYDMCCIENMTAQMPWSEEIIVSQPPTPSQKSGAMSPFGQGPHIPRMTSERGADGRREDTPGDPTKKTRQDEPHDCDQISDQMSLTTDNSSPMGSARHDLSPPDGLARKRGYKLDETGQVDMKRRRIVDQEDVENADYGSDSEFQTRNRYWDGCITPSNSLEFLSDVNYQLQRLIP</sequence>
<feature type="compositionally biased region" description="Polar residues" evidence="1">
    <location>
        <begin position="189"/>
        <end position="208"/>
    </location>
</feature>
<feature type="compositionally biased region" description="Polar residues" evidence="1">
    <location>
        <begin position="450"/>
        <end position="464"/>
    </location>
</feature>
<gene>
    <name evidence="3" type="ORF">FLAG1_11660</name>
</gene>
<proteinExistence type="predicted"/>
<feature type="region of interest" description="Disordered" evidence="1">
    <location>
        <begin position="394"/>
        <end position="482"/>
    </location>
</feature>
<reference evidence="3 4" key="1">
    <citation type="submission" date="2015-04" db="EMBL/GenBank/DDBJ databases">
        <title>The draft genome sequence of Fusarium langsethiae, a T-2/HT-2 mycotoxin producer.</title>
        <authorList>
            <person name="Lysoe E."/>
            <person name="Divon H.H."/>
            <person name="Terzi V."/>
            <person name="Orru L."/>
            <person name="Lamontanara A."/>
            <person name="Kolseth A.-K."/>
            <person name="Frandsen R.J."/>
            <person name="Nielsen K."/>
            <person name="Thrane U."/>
        </authorList>
    </citation>
    <scope>NUCLEOTIDE SEQUENCE [LARGE SCALE GENOMIC DNA]</scope>
    <source>
        <strain evidence="3 4">Fl201059</strain>
    </source>
</reference>
<comment type="caution">
    <text evidence="3">The sequence shown here is derived from an EMBL/GenBank/DDBJ whole genome shotgun (WGS) entry which is preliminary data.</text>
</comment>
<evidence type="ECO:0000259" key="2">
    <source>
        <dbReference type="Pfam" id="PF13391"/>
    </source>
</evidence>
<dbReference type="AlphaFoldDB" id="A0A0N0V4M6"/>
<dbReference type="InterPro" id="IPR003615">
    <property type="entry name" value="HNH_nuc"/>
</dbReference>
<feature type="region of interest" description="Disordered" evidence="1">
    <location>
        <begin position="160"/>
        <end position="222"/>
    </location>
</feature>
<protein>
    <recommendedName>
        <fullName evidence="2">HNH nuclease domain-containing protein</fullName>
    </recommendedName>
</protein>
<name>A0A0N0V4M6_FUSLA</name>
<evidence type="ECO:0000313" key="3">
    <source>
        <dbReference type="EMBL" id="KPA35624.1"/>
    </source>
</evidence>
<feature type="domain" description="HNH nuclease" evidence="2">
    <location>
        <begin position="253"/>
        <end position="335"/>
    </location>
</feature>
<dbReference type="EMBL" id="JXCE01000986">
    <property type="protein sequence ID" value="KPA35624.1"/>
    <property type="molecule type" value="Genomic_DNA"/>
</dbReference>
<dbReference type="Proteomes" id="UP000037904">
    <property type="component" value="Unassembled WGS sequence"/>
</dbReference>